<evidence type="ECO:0000256" key="2">
    <source>
        <dbReference type="ARBA" id="ARBA00022475"/>
    </source>
</evidence>
<keyword evidence="2" id="KW-1003">Cell membrane</keyword>
<keyword evidence="4 6" id="KW-1133">Transmembrane helix</keyword>
<reference evidence="7 8" key="1">
    <citation type="submission" date="2018-04" db="EMBL/GenBank/DDBJ databases">
        <title>Halococcoides cellulosivorans gen. nov., sp. nov., an extremely halophilic cellulose-utilizing haloarchaeon from hypersaline lakes.</title>
        <authorList>
            <person name="Sorokin D.Y."/>
            <person name="Toshchakov S.V."/>
            <person name="Samarov N.I."/>
            <person name="Korzhenkov A."/>
            <person name="Kublanov I.V."/>
        </authorList>
    </citation>
    <scope>NUCLEOTIDE SEQUENCE [LARGE SCALE GENOMIC DNA]</scope>
    <source>
        <strain evidence="7 8">HArcel1</strain>
    </source>
</reference>
<evidence type="ECO:0000313" key="8">
    <source>
        <dbReference type="Proteomes" id="UP000244727"/>
    </source>
</evidence>
<organism evidence="7 8">
    <name type="scientific">Halococcoides cellulosivorans</name>
    <dbReference type="NCBI Taxonomy" id="1679096"/>
    <lineage>
        <taxon>Archaea</taxon>
        <taxon>Methanobacteriati</taxon>
        <taxon>Methanobacteriota</taxon>
        <taxon>Stenosarchaea group</taxon>
        <taxon>Halobacteria</taxon>
        <taxon>Halobacteriales</taxon>
        <taxon>Haloarculaceae</taxon>
        <taxon>Halococcoides</taxon>
    </lineage>
</organism>
<gene>
    <name evidence="7" type="primary">cbiQ</name>
    <name evidence="7" type="ORF">HARCEL1_00385</name>
</gene>
<evidence type="ECO:0000256" key="3">
    <source>
        <dbReference type="ARBA" id="ARBA00022692"/>
    </source>
</evidence>
<dbReference type="InterPro" id="IPR012809">
    <property type="entry name" value="ECF_CbiQ"/>
</dbReference>
<dbReference type="Proteomes" id="UP000244727">
    <property type="component" value="Chromosome"/>
</dbReference>
<dbReference type="GO" id="GO:0006824">
    <property type="term" value="P:cobalt ion transport"/>
    <property type="evidence" value="ECO:0007669"/>
    <property type="project" value="InterPro"/>
</dbReference>
<dbReference type="RefSeq" id="WP_108380650.1">
    <property type="nucleotide sequence ID" value="NZ_CP028858.1"/>
</dbReference>
<feature type="transmembrane region" description="Helical" evidence="6">
    <location>
        <begin position="74"/>
        <end position="95"/>
    </location>
</feature>
<feature type="transmembrane region" description="Helical" evidence="6">
    <location>
        <begin position="34"/>
        <end position="67"/>
    </location>
</feature>
<dbReference type="PANTHER" id="PTHR34857:SF2">
    <property type="entry name" value="SLL0384 PROTEIN"/>
    <property type="match status" value="1"/>
</dbReference>
<accession>A0A2R4WXP1</accession>
<evidence type="ECO:0000313" key="7">
    <source>
        <dbReference type="EMBL" id="AWB26281.1"/>
    </source>
</evidence>
<dbReference type="NCBIfam" id="TIGR02454">
    <property type="entry name" value="ECF_T_CbiQ"/>
    <property type="match status" value="1"/>
</dbReference>
<feature type="transmembrane region" description="Helical" evidence="6">
    <location>
        <begin position="244"/>
        <end position="263"/>
    </location>
</feature>
<dbReference type="EMBL" id="CP028858">
    <property type="protein sequence ID" value="AWB26281.1"/>
    <property type="molecule type" value="Genomic_DNA"/>
</dbReference>
<sequence>MAALSSHVPDPRLMTAMAEHGDGLLHRVNPWTKVAILGALVLAVTIIDGVALLVGLYAAVFVAYLTAGLPVRRLLGWYSLPVLFVVSIGGPLLVMEPGTPIGPVLATPLGGLSVTIEGARLVVELAARSMAVVTFVLATTMTTPYADVATVVDRLLPRPVDQVALLTYRFTFVMLETLEDLVDAARSRGATLSAFWSNRRVYARMLGMTMITAIERSERLVAAMEARGYDGSIAMTSEIPRPPLAELVVVAATYLLVGGYAVATGAFL</sequence>
<dbReference type="GeneID" id="36510918"/>
<dbReference type="InterPro" id="IPR051611">
    <property type="entry name" value="ECF_transporter_component"/>
</dbReference>
<keyword evidence="8" id="KW-1185">Reference proteome</keyword>
<dbReference type="InterPro" id="IPR003339">
    <property type="entry name" value="ABC/ECF_trnsptr_transmembrane"/>
</dbReference>
<protein>
    <submittedName>
        <fullName evidence="7">Cobalt ECF transporter T component CbiQ</fullName>
    </submittedName>
</protein>
<dbReference type="Pfam" id="PF02361">
    <property type="entry name" value="CbiQ"/>
    <property type="match status" value="1"/>
</dbReference>
<dbReference type="CDD" id="cd16914">
    <property type="entry name" value="EcfT"/>
    <property type="match status" value="1"/>
</dbReference>
<dbReference type="KEGG" id="harc:HARCEL1_00385"/>
<evidence type="ECO:0000256" key="1">
    <source>
        <dbReference type="ARBA" id="ARBA00004651"/>
    </source>
</evidence>
<feature type="transmembrane region" description="Helical" evidence="6">
    <location>
        <begin position="101"/>
        <end position="123"/>
    </location>
</feature>
<dbReference type="AlphaFoldDB" id="A0A2R4WXP1"/>
<proteinExistence type="predicted"/>
<evidence type="ECO:0000256" key="5">
    <source>
        <dbReference type="ARBA" id="ARBA00023136"/>
    </source>
</evidence>
<keyword evidence="5 6" id="KW-0472">Membrane</keyword>
<keyword evidence="3 6" id="KW-0812">Transmembrane</keyword>
<comment type="subcellular location">
    <subcellularLocation>
        <location evidence="1">Cell membrane</location>
        <topology evidence="1">Multi-pass membrane protein</topology>
    </subcellularLocation>
</comment>
<evidence type="ECO:0000256" key="6">
    <source>
        <dbReference type="SAM" id="Phobius"/>
    </source>
</evidence>
<dbReference type="PANTHER" id="PTHR34857">
    <property type="entry name" value="SLL0384 PROTEIN"/>
    <property type="match status" value="1"/>
</dbReference>
<dbReference type="GO" id="GO:0043190">
    <property type="term" value="C:ATP-binding cassette (ABC) transporter complex"/>
    <property type="evidence" value="ECO:0007669"/>
    <property type="project" value="InterPro"/>
</dbReference>
<evidence type="ECO:0000256" key="4">
    <source>
        <dbReference type="ARBA" id="ARBA00022989"/>
    </source>
</evidence>
<name>A0A2R4WXP1_9EURY</name>